<feature type="region of interest" description="Disordered" evidence="1">
    <location>
        <begin position="200"/>
        <end position="228"/>
    </location>
</feature>
<evidence type="ECO:0000313" key="2">
    <source>
        <dbReference type="EMBL" id="CAE8733979.1"/>
    </source>
</evidence>
<organism evidence="2 3">
    <name type="scientific">Polarella glacialis</name>
    <name type="common">Dinoflagellate</name>
    <dbReference type="NCBI Taxonomy" id="89957"/>
    <lineage>
        <taxon>Eukaryota</taxon>
        <taxon>Sar</taxon>
        <taxon>Alveolata</taxon>
        <taxon>Dinophyceae</taxon>
        <taxon>Suessiales</taxon>
        <taxon>Suessiaceae</taxon>
        <taxon>Polarella</taxon>
    </lineage>
</organism>
<dbReference type="Proteomes" id="UP000626109">
    <property type="component" value="Unassembled WGS sequence"/>
</dbReference>
<gene>
    <name evidence="2" type="ORF">PGLA2088_LOCUS47087</name>
</gene>
<feature type="compositionally biased region" description="Low complexity" evidence="1">
    <location>
        <begin position="64"/>
        <end position="76"/>
    </location>
</feature>
<reference evidence="2" key="1">
    <citation type="submission" date="2021-02" db="EMBL/GenBank/DDBJ databases">
        <authorList>
            <person name="Dougan E. K."/>
            <person name="Rhodes N."/>
            <person name="Thang M."/>
            <person name="Chan C."/>
        </authorList>
    </citation>
    <scope>NUCLEOTIDE SEQUENCE</scope>
</reference>
<evidence type="ECO:0000313" key="3">
    <source>
        <dbReference type="Proteomes" id="UP000626109"/>
    </source>
</evidence>
<feature type="region of interest" description="Disordered" evidence="1">
    <location>
        <begin position="57"/>
        <end position="150"/>
    </location>
</feature>
<evidence type="ECO:0000256" key="1">
    <source>
        <dbReference type="SAM" id="MobiDB-lite"/>
    </source>
</evidence>
<proteinExistence type="predicted"/>
<accession>A0A813LNI7</accession>
<sequence length="243" mass="24887">VGAAMMFPRVGHPLLEPGVRPAFAGHRLSELDPLPAASQLWAAQGTAADFEDSFIGALPQTPQRSSRSMAGRSMGFGREEGENEGPSDSPGRRPLQPRTDWAFGPSADFEDSVGGLLFPSTPVRVPGPRTPMRSPAGASGGISLGPDGKESGEELAATVVRQAAQHLAECTVWGQGPAADFEDSVAGMLLNSSPKVRSLMARSFDSPPGSRPPAISSSLSPPSAAGSSEALASVLGLSGSTGE</sequence>
<name>A0A813LNI7_POLGL</name>
<protein>
    <submittedName>
        <fullName evidence="2">Uncharacterized protein</fullName>
    </submittedName>
</protein>
<comment type="caution">
    <text evidence="2">The sequence shown here is derived from an EMBL/GenBank/DDBJ whole genome shotgun (WGS) entry which is preliminary data.</text>
</comment>
<feature type="non-terminal residue" evidence="2">
    <location>
        <position position="243"/>
    </location>
</feature>
<feature type="non-terminal residue" evidence="2">
    <location>
        <position position="1"/>
    </location>
</feature>
<feature type="compositionally biased region" description="Low complexity" evidence="1">
    <location>
        <begin position="212"/>
        <end position="228"/>
    </location>
</feature>
<dbReference type="EMBL" id="CAJNNW010036401">
    <property type="protein sequence ID" value="CAE8733979.1"/>
    <property type="molecule type" value="Genomic_DNA"/>
</dbReference>
<dbReference type="AlphaFoldDB" id="A0A813LNI7"/>